<dbReference type="InterPro" id="IPR022409">
    <property type="entry name" value="PKD/Chitinase_dom"/>
</dbReference>
<dbReference type="Gene3D" id="2.60.40.10">
    <property type="entry name" value="Immunoglobulins"/>
    <property type="match status" value="10"/>
</dbReference>
<dbReference type="Pfam" id="PF22352">
    <property type="entry name" value="K319L-like_PKD"/>
    <property type="match status" value="9"/>
</dbReference>
<feature type="compositionally biased region" description="Polar residues" evidence="1">
    <location>
        <begin position="525"/>
        <end position="547"/>
    </location>
</feature>
<comment type="caution">
    <text evidence="3">The sequence shown here is derived from an EMBL/GenBank/DDBJ whole genome shotgun (WGS) entry which is preliminary data.</text>
</comment>
<dbReference type="EMBL" id="JBHSNB010000001">
    <property type="protein sequence ID" value="MFC5583813.1"/>
    <property type="molecule type" value="Genomic_DNA"/>
</dbReference>
<feature type="compositionally biased region" description="Polar residues" evidence="1">
    <location>
        <begin position="1124"/>
        <end position="1141"/>
    </location>
</feature>
<evidence type="ECO:0000256" key="1">
    <source>
        <dbReference type="SAM" id="MobiDB-lite"/>
    </source>
</evidence>
<dbReference type="InterPro" id="IPR005546">
    <property type="entry name" value="Autotransporte_beta"/>
</dbReference>
<feature type="region of interest" description="Disordered" evidence="1">
    <location>
        <begin position="512"/>
        <end position="553"/>
    </location>
</feature>
<dbReference type="InterPro" id="IPR044048">
    <property type="entry name" value="Big_12"/>
</dbReference>
<gene>
    <name evidence="3" type="ORF">ACFPOD_01720</name>
</gene>
<dbReference type="PANTHER" id="PTHR46182:SF2">
    <property type="entry name" value="FI19480P1"/>
    <property type="match status" value="1"/>
</dbReference>
<dbReference type="SMART" id="SM00089">
    <property type="entry name" value="PKD"/>
    <property type="match status" value="8"/>
</dbReference>
<dbReference type="InterPro" id="IPR036709">
    <property type="entry name" value="Autotransporte_beta_dom_sf"/>
</dbReference>
<dbReference type="Proteomes" id="UP001596107">
    <property type="component" value="Unassembled WGS sequence"/>
</dbReference>
<protein>
    <submittedName>
        <fullName evidence="3">Choice-of-anchor D domain-containing protein</fullName>
    </submittedName>
</protein>
<reference evidence="4" key="1">
    <citation type="journal article" date="2019" name="Int. J. Syst. Evol. Microbiol.">
        <title>The Global Catalogue of Microorganisms (GCM) 10K type strain sequencing project: providing services to taxonomists for standard genome sequencing and annotation.</title>
        <authorList>
            <consortium name="The Broad Institute Genomics Platform"/>
            <consortium name="The Broad Institute Genome Sequencing Center for Infectious Disease"/>
            <person name="Wu L."/>
            <person name="Ma J."/>
        </authorList>
    </citation>
    <scope>NUCLEOTIDE SEQUENCE [LARGE SCALE GENOMIC DNA]</scope>
    <source>
        <strain evidence="4">JCM 3366</strain>
    </source>
</reference>
<dbReference type="InterPro" id="IPR013783">
    <property type="entry name" value="Ig-like_fold"/>
</dbReference>
<accession>A0ABW0T4S3</accession>
<dbReference type="SMART" id="SM00869">
    <property type="entry name" value="Autotransporter"/>
    <property type="match status" value="1"/>
</dbReference>
<feature type="region of interest" description="Disordered" evidence="1">
    <location>
        <begin position="609"/>
        <end position="647"/>
    </location>
</feature>
<dbReference type="Pfam" id="PF19078">
    <property type="entry name" value="Big_12"/>
    <property type="match status" value="1"/>
</dbReference>
<dbReference type="SUPFAM" id="SSF103515">
    <property type="entry name" value="Autotransporter"/>
    <property type="match status" value="1"/>
</dbReference>
<keyword evidence="4" id="KW-1185">Reference proteome</keyword>
<evidence type="ECO:0000313" key="4">
    <source>
        <dbReference type="Proteomes" id="UP001596107"/>
    </source>
</evidence>
<name>A0ABW0T4S3_9HYPH</name>
<sequence>MSRDPLFKGAFRKIFGTCSDTLPSVVRGFAAAALAGAALMSGIQHANANWTNPSVSLSFNGQDGRCIAGPYANATTTEIVVDWTAYNTDAIPGRYLQLIVWDEGSANTRSTVPAYGNAPVGQMPTQRDIVEILDQFLITGTSNVYLGLRDNWDDGSVWSDARSPVNAADRVGPASGTRGYTFIDMASDPDCVAKPEIEITGNAQPITDGAASTSPTNWTHFGSTISASSYPISRVFGIRNVGTGTLTISSASLSGANASQFTITSPPPSSIAPGGSGTFTVRFSPVGAPGSRSATVTLRNNDADEDPFTFAISGTATNTAPTANAGSNQTVNSGAAVTMNGSASSTNDSGQTLSYSWSRVSGPAVSLSGASTATPSFTAPTLSPGASNATLVFQLTVNDGSQTATDTVTITVTPPPNTPPTANAGSDQTVTSGAAVSLNGSASSSNDAGQSLTYSWSQTSGPAVTLAGASTATPSFTSPTLAPGASNAILTFQLTVNDSMEAASDAVTITVTPPPNTPPTANAGSDATVTSSDPVSLDGSASSSNDGGQPLTYAWSQTSGPAVTLTNATTATPSFTAPALTPGAPDTLLVFELTVNDGVEGATDSVTITVQAPPNTPPTADAGTDQTVGSSASVSLDGTGSSANDSGQTLTYSWTQTGGASVSLSGGSTAAPSFIAPTLAIGDANEVLTFDLTVNDGVTGATDSVTVTVTAPGNTTPTADAGPDQTVASAASVTLDGTGSSDPDGGQTLTYAWTQTSGPAVTLTGASTASPSFTAPTLAIGDADAVLVFQLTVDDSIANASDSVSVTVRAPGNTPATADAGANQTVGSGTPVALDGSGSSTNDSGQTLTYAWTQTSGPAVTLSGAGTVAPTFTAPTLAIGDANAVLVFELSVDDGFSSDTDSVTITVTSPPNTPATADAGSDQTVASGASVSLDGSASSANDGGQALTYSWTQTSGQSVTLAGPTTASPSFVAPSLAIGAADEVLVFELSVNDGFSAAVDSVSVTVSAPGNTPPTANAGSDATVAAGASVSLDGAASSANDVGQSLTYSWVQTSGPAVALTNATNVSPSFTAPALAIGDADEVLVFELEVNDGFATATDSVNITVSAPGNTPPTADAGADQGVDSGTSVTLDGSGSSSNDAGQPLSYAWTQTGGPAVTLAGAGSPSPTFNAPTVATGDPDVILTFDLEVNDGFASATDQVEITVSALGDITRPTVSVSGPGTEVVMGETVVVEIIFSEPVFGFSGADISVLNGHVRSLTGAATVYHATIVASGQGDLTVSVPSGVASDAAGNTNLASGTIVVSDASVRETQQQMARFMQARATQLISGQPDLIALYRGNGSASLNAQATSEDGNLTFATRPTDPIWAELSASWSKDTGTTNRYVHLSTGTHFELSQYLAAGAMVQVDHLAHENADASISGTGWLAGPYLVGRLPGHPLYFSAQALLGQSRNSHAPFGTYTDTVRTQRGLFRVTVAGDVSLGLITLTPSLDAVHLFDRQRSYTDSLGNEIPEQSITMNSLELSLDASIPINVPVGALTLRGGVPLTFSSTSGTGEAASVASATDGARLGFRVGLDYWFENGGKLALDFDYDGLGSGDYEKYGAGLKYRIEF</sequence>
<evidence type="ECO:0000259" key="2">
    <source>
        <dbReference type="PROSITE" id="PS51208"/>
    </source>
</evidence>
<proteinExistence type="predicted"/>
<feature type="compositionally biased region" description="Polar residues" evidence="1">
    <location>
        <begin position="624"/>
        <end position="647"/>
    </location>
</feature>
<dbReference type="InterPro" id="IPR029865">
    <property type="entry name" value="KIAA0319-like"/>
</dbReference>
<dbReference type="PROSITE" id="PS51208">
    <property type="entry name" value="AUTOTRANSPORTER"/>
    <property type="match status" value="1"/>
</dbReference>
<organism evidence="3 4">
    <name type="scientific">Nitratireductor kimnyeongensis</name>
    <dbReference type="NCBI Taxonomy" id="430679"/>
    <lineage>
        <taxon>Bacteria</taxon>
        <taxon>Pseudomonadati</taxon>
        <taxon>Pseudomonadota</taxon>
        <taxon>Alphaproteobacteria</taxon>
        <taxon>Hyphomicrobiales</taxon>
        <taxon>Phyllobacteriaceae</taxon>
        <taxon>Nitratireductor</taxon>
    </lineage>
</organism>
<feature type="domain" description="Autotransporter" evidence="2">
    <location>
        <begin position="1358"/>
        <end position="1610"/>
    </location>
</feature>
<evidence type="ECO:0000313" key="3">
    <source>
        <dbReference type="EMBL" id="MFC5583813.1"/>
    </source>
</evidence>
<dbReference type="PANTHER" id="PTHR46182">
    <property type="entry name" value="FI19480P1"/>
    <property type="match status" value="1"/>
</dbReference>
<dbReference type="RefSeq" id="WP_223020330.1">
    <property type="nucleotide sequence ID" value="NZ_CP078143.1"/>
</dbReference>
<feature type="compositionally biased region" description="Polar residues" evidence="1">
    <location>
        <begin position="921"/>
        <end position="937"/>
    </location>
</feature>
<feature type="region of interest" description="Disordered" evidence="1">
    <location>
        <begin position="1105"/>
        <end position="1143"/>
    </location>
</feature>
<feature type="region of interest" description="Disordered" evidence="1">
    <location>
        <begin position="907"/>
        <end position="937"/>
    </location>
</feature>
<dbReference type="NCBIfam" id="NF012200">
    <property type="entry name" value="choice_anch_D"/>
    <property type="match status" value="1"/>
</dbReference>